<evidence type="ECO:0000313" key="18">
    <source>
        <dbReference type="WBParaSite" id="EEL_0000649201-mRNA-1"/>
    </source>
</evidence>
<evidence type="ECO:0000256" key="3">
    <source>
        <dbReference type="ARBA" id="ARBA00012113"/>
    </source>
</evidence>
<feature type="transmembrane region" description="Helical" evidence="12">
    <location>
        <begin position="818"/>
        <end position="842"/>
    </location>
</feature>
<dbReference type="NCBIfam" id="TIGR01728">
    <property type="entry name" value="SsuA_fam"/>
    <property type="match status" value="1"/>
</dbReference>
<accession>A0A0R3RWF7</accession>
<evidence type="ECO:0000256" key="11">
    <source>
        <dbReference type="ARBA" id="ARBA00023136"/>
    </source>
</evidence>
<dbReference type="CDD" id="cd01094">
    <property type="entry name" value="Alkanesulfonate_monoxygenase"/>
    <property type="match status" value="1"/>
</dbReference>
<dbReference type="SMART" id="SM00382">
    <property type="entry name" value="AAA"/>
    <property type="match status" value="2"/>
</dbReference>
<dbReference type="GO" id="GO:0010438">
    <property type="term" value="P:cellular response to sulfur starvation"/>
    <property type="evidence" value="ECO:0007669"/>
    <property type="project" value="TreeGrafter"/>
</dbReference>
<dbReference type="Pfam" id="PF00528">
    <property type="entry name" value="BPD_transp_1"/>
    <property type="match status" value="2"/>
</dbReference>
<dbReference type="InterPro" id="IPR017871">
    <property type="entry name" value="ABC_transporter-like_CS"/>
</dbReference>
<dbReference type="InterPro" id="IPR003439">
    <property type="entry name" value="ABC_transporter-like_ATP-bd"/>
</dbReference>
<feature type="transmembrane region" description="Helical" evidence="12">
    <location>
        <begin position="863"/>
        <end position="882"/>
    </location>
</feature>
<feature type="transmembrane region" description="Helical" evidence="12">
    <location>
        <begin position="1677"/>
        <end position="1696"/>
    </location>
</feature>
<feature type="transmembrane region" description="Helical" evidence="12">
    <location>
        <begin position="1618"/>
        <end position="1641"/>
    </location>
</feature>
<feature type="transmembrane region" description="Helical" evidence="12">
    <location>
        <begin position="1767"/>
        <end position="1787"/>
    </location>
</feature>
<dbReference type="InterPro" id="IPR006311">
    <property type="entry name" value="TAT_signal"/>
</dbReference>
<dbReference type="InterPro" id="IPR005123">
    <property type="entry name" value="Oxoglu/Fe-dep_dioxygenase_dom"/>
</dbReference>
<keyword evidence="10 12" id="KW-1133">Transmembrane helix</keyword>
<dbReference type="Gene3D" id="1.10.3720.10">
    <property type="entry name" value="MetI-like"/>
    <property type="match status" value="2"/>
</dbReference>
<dbReference type="Gene3D" id="2.60.120.330">
    <property type="entry name" value="B-lactam Antibiotic, Isopenicillin N Synthase, Chain"/>
    <property type="match status" value="1"/>
</dbReference>
<feature type="domain" description="Fe2OG dioxygenase" evidence="16">
    <location>
        <begin position="2205"/>
        <end position="2306"/>
    </location>
</feature>
<dbReference type="WBParaSite" id="EEL_0000649201-mRNA-1">
    <property type="protein sequence ID" value="EEL_0000649201-mRNA-1"/>
    <property type="gene ID" value="EEL_0000649201"/>
</dbReference>
<dbReference type="CDD" id="cd06261">
    <property type="entry name" value="TM_PBP2"/>
    <property type="match status" value="2"/>
</dbReference>
<evidence type="ECO:0000259" key="15">
    <source>
        <dbReference type="PROSITE" id="PS50928"/>
    </source>
</evidence>
<dbReference type="InterPro" id="IPR011251">
    <property type="entry name" value="Luciferase-like_dom"/>
</dbReference>
<dbReference type="FunFam" id="3.40.190.10:FF:000050">
    <property type="entry name" value="Sulfonate ABC transporter substrate-binding protein"/>
    <property type="match status" value="1"/>
</dbReference>
<dbReference type="CDD" id="cd13560">
    <property type="entry name" value="PBP2_taurine"/>
    <property type="match status" value="1"/>
</dbReference>
<dbReference type="PROSITE" id="PS00211">
    <property type="entry name" value="ABC_TRANSPORTER_1"/>
    <property type="match status" value="2"/>
</dbReference>
<dbReference type="GO" id="GO:0042626">
    <property type="term" value="F:ATPase-coupled transmembrane transporter activity"/>
    <property type="evidence" value="ECO:0007669"/>
    <property type="project" value="InterPro"/>
</dbReference>
<keyword evidence="17" id="KW-1185">Reference proteome</keyword>
<feature type="transmembrane region" description="Helical" evidence="12">
    <location>
        <begin position="768"/>
        <end position="789"/>
    </location>
</feature>
<dbReference type="PROSITE" id="PS50893">
    <property type="entry name" value="ABC_TRANSPORTER_2"/>
    <property type="match status" value="2"/>
</dbReference>
<dbReference type="SUPFAM" id="SSF51197">
    <property type="entry name" value="Clavaminate synthase-like"/>
    <property type="match status" value="1"/>
</dbReference>
<comment type="subcellular location">
    <subcellularLocation>
        <location evidence="1">Cell membrane</location>
        <topology evidence="1">Multi-pass membrane protein</topology>
    </subcellularLocation>
</comment>
<dbReference type="PANTHER" id="PTHR30151:SF25">
    <property type="entry name" value="TAURINE TRANSPORT SYSTEM PERMEASE PROTEIN TAUC"/>
    <property type="match status" value="1"/>
</dbReference>
<evidence type="ECO:0000256" key="13">
    <source>
        <dbReference type="SAM" id="SignalP"/>
    </source>
</evidence>
<evidence type="ECO:0000259" key="16">
    <source>
        <dbReference type="PROSITE" id="PS51471"/>
    </source>
</evidence>
<dbReference type="InterPro" id="IPR001638">
    <property type="entry name" value="Solute-binding_3/MltF_N"/>
</dbReference>
<dbReference type="NCBIfam" id="NF001939">
    <property type="entry name" value="PRK00719.1"/>
    <property type="match status" value="1"/>
</dbReference>
<dbReference type="InterPro" id="IPR019911">
    <property type="entry name" value="Alkanesulphonate_mOase_FMN-dep"/>
</dbReference>
<feature type="transmembrane region" description="Helical" evidence="12">
    <location>
        <begin position="728"/>
        <end position="747"/>
    </location>
</feature>
<keyword evidence="8" id="KW-0547">Nucleotide-binding</keyword>
<feature type="transmembrane region" description="Helical" evidence="12">
    <location>
        <begin position="1740"/>
        <end position="1760"/>
    </location>
</feature>
<dbReference type="InterPro" id="IPR026992">
    <property type="entry name" value="DIOX_N"/>
</dbReference>
<dbReference type="InterPro" id="IPR036661">
    <property type="entry name" value="Luciferase-like_sf"/>
</dbReference>
<dbReference type="GO" id="GO:0016887">
    <property type="term" value="F:ATP hydrolysis activity"/>
    <property type="evidence" value="ECO:0007669"/>
    <property type="project" value="InterPro"/>
</dbReference>
<feature type="domain" description="ABC transmembrane type-1" evidence="15">
    <location>
        <begin position="662"/>
        <end position="842"/>
    </location>
</feature>
<organism evidence="17 18">
    <name type="scientific">Elaeophora elaphi</name>
    <dbReference type="NCBI Taxonomy" id="1147741"/>
    <lineage>
        <taxon>Eukaryota</taxon>
        <taxon>Metazoa</taxon>
        <taxon>Ecdysozoa</taxon>
        <taxon>Nematoda</taxon>
        <taxon>Chromadorea</taxon>
        <taxon>Rhabditida</taxon>
        <taxon>Spirurina</taxon>
        <taxon>Spiruromorpha</taxon>
        <taxon>Filarioidea</taxon>
        <taxon>Onchocercidae</taxon>
        <taxon>Elaeophora</taxon>
    </lineage>
</organism>
<dbReference type="Gene3D" id="3.20.20.30">
    <property type="entry name" value="Luciferase-like domain"/>
    <property type="match status" value="1"/>
</dbReference>
<evidence type="ECO:0000256" key="12">
    <source>
        <dbReference type="SAM" id="Phobius"/>
    </source>
</evidence>
<dbReference type="PRINTS" id="PR00682">
    <property type="entry name" value="IPNSYNTHASE"/>
</dbReference>
<dbReference type="SUPFAM" id="SSF52540">
    <property type="entry name" value="P-loop containing nucleoside triphosphate hydrolases"/>
    <property type="match status" value="2"/>
</dbReference>
<dbReference type="InterPro" id="IPR000515">
    <property type="entry name" value="MetI-like"/>
</dbReference>
<feature type="transmembrane region" description="Helical" evidence="12">
    <location>
        <begin position="703"/>
        <end position="722"/>
    </location>
</feature>
<dbReference type="PROSITE" id="PS50928">
    <property type="entry name" value="ABC_TM1"/>
    <property type="match status" value="2"/>
</dbReference>
<evidence type="ECO:0000256" key="4">
    <source>
        <dbReference type="ARBA" id="ARBA00022448"/>
    </source>
</evidence>
<feature type="domain" description="ABC transporter" evidence="14">
    <location>
        <begin position="347"/>
        <end position="561"/>
    </location>
</feature>
<dbReference type="Gene3D" id="3.40.50.300">
    <property type="entry name" value="P-loop containing nucleotide triphosphate hydrolases"/>
    <property type="match status" value="2"/>
</dbReference>
<dbReference type="GO" id="GO:0005886">
    <property type="term" value="C:plasma membrane"/>
    <property type="evidence" value="ECO:0007669"/>
    <property type="project" value="UniProtKB-SubCell"/>
</dbReference>
<dbReference type="Pfam" id="PF09084">
    <property type="entry name" value="NMT1"/>
    <property type="match status" value="2"/>
</dbReference>
<evidence type="ECO:0000256" key="5">
    <source>
        <dbReference type="ARBA" id="ARBA00022475"/>
    </source>
</evidence>
<dbReference type="Proteomes" id="UP000050640">
    <property type="component" value="Unplaced"/>
</dbReference>
<keyword evidence="4" id="KW-0813">Transport</keyword>
<comment type="similarity">
    <text evidence="2">Belongs to the SsuD family.</text>
</comment>
<dbReference type="InterPro" id="IPR044861">
    <property type="entry name" value="IPNS-like_FE2OG_OXY"/>
</dbReference>
<feature type="domain" description="ABC transmembrane type-1" evidence="15">
    <location>
        <begin position="1607"/>
        <end position="1791"/>
    </location>
</feature>
<evidence type="ECO:0000256" key="6">
    <source>
        <dbReference type="ARBA" id="ARBA00022692"/>
    </source>
</evidence>
<dbReference type="InterPro" id="IPR003593">
    <property type="entry name" value="AAA+_ATPase"/>
</dbReference>
<dbReference type="PANTHER" id="PTHR30151">
    <property type="entry name" value="ALKANE SULFONATE ABC TRANSPORTER-RELATED, MEMBRANE SUBUNIT"/>
    <property type="match status" value="1"/>
</dbReference>
<dbReference type="InterPro" id="IPR010067">
    <property type="entry name" value="ABC_SsuA_sub-bd"/>
</dbReference>
<dbReference type="SUPFAM" id="SSF161098">
    <property type="entry name" value="MetI-like"/>
    <property type="match status" value="2"/>
</dbReference>
<evidence type="ECO:0000256" key="10">
    <source>
        <dbReference type="ARBA" id="ARBA00022989"/>
    </source>
</evidence>
<dbReference type="FunFam" id="1.10.3720.10:FF:000003">
    <property type="entry name" value="Aliphatic sulfonate ABC transporter permease"/>
    <property type="match status" value="2"/>
</dbReference>
<feature type="chain" id="PRO_5006447835" description="alkanesulfonate monooxygenase" evidence="13">
    <location>
        <begin position="26"/>
        <end position="2364"/>
    </location>
</feature>
<evidence type="ECO:0000259" key="14">
    <source>
        <dbReference type="PROSITE" id="PS50893"/>
    </source>
</evidence>
<name>A0A0R3RWF7_9BILA</name>
<keyword evidence="11 12" id="KW-0472">Membrane</keyword>
<dbReference type="NCBIfam" id="TIGR03565">
    <property type="entry name" value="alk_sulf_monoox"/>
    <property type="match status" value="1"/>
</dbReference>
<feature type="transmembrane region" description="Helical" evidence="12">
    <location>
        <begin position="669"/>
        <end position="691"/>
    </location>
</feature>
<dbReference type="GO" id="GO:0008726">
    <property type="term" value="F:alkanesulfonate monooxygenase activity"/>
    <property type="evidence" value="ECO:0007669"/>
    <property type="project" value="UniProtKB-EC"/>
</dbReference>
<keyword evidence="9" id="KW-0067">ATP-binding</keyword>
<feature type="domain" description="ABC transporter" evidence="14">
    <location>
        <begin position="1816"/>
        <end position="2040"/>
    </location>
</feature>
<dbReference type="Pfam" id="PF00005">
    <property type="entry name" value="ABC_tran"/>
    <property type="match status" value="2"/>
</dbReference>
<feature type="signal peptide" evidence="13">
    <location>
        <begin position="1"/>
        <end position="25"/>
    </location>
</feature>
<evidence type="ECO:0000313" key="17">
    <source>
        <dbReference type="Proteomes" id="UP000050640"/>
    </source>
</evidence>
<protein>
    <recommendedName>
        <fullName evidence="3">alkanesulfonate monooxygenase</fullName>
        <ecNumber evidence="3">1.14.14.5</ecNumber>
    </recommendedName>
</protein>
<feature type="transmembrane region" description="Helical" evidence="12">
    <location>
        <begin position="641"/>
        <end position="663"/>
    </location>
</feature>
<dbReference type="InterPro" id="IPR027443">
    <property type="entry name" value="IPNS-like_sf"/>
</dbReference>
<reference evidence="18" key="1">
    <citation type="submission" date="2017-02" db="UniProtKB">
        <authorList>
            <consortium name="WormBaseParasite"/>
        </authorList>
    </citation>
    <scope>IDENTIFICATION</scope>
</reference>
<dbReference type="Gene3D" id="3.40.190.10">
    <property type="entry name" value="Periplasmic binding protein-like II"/>
    <property type="match status" value="4"/>
</dbReference>
<proteinExistence type="inferred from homology"/>
<dbReference type="HAMAP" id="MF_01229">
    <property type="entry name" value="Alkanesulf_monooxygen"/>
    <property type="match status" value="1"/>
</dbReference>
<evidence type="ECO:0000256" key="7">
    <source>
        <dbReference type="ARBA" id="ARBA00022729"/>
    </source>
</evidence>
<dbReference type="CDD" id="cd03293">
    <property type="entry name" value="ABC_NrtD_SsuB_transporters"/>
    <property type="match status" value="2"/>
</dbReference>
<dbReference type="SUPFAM" id="SSF51679">
    <property type="entry name" value="Bacterial luciferase-like"/>
    <property type="match status" value="1"/>
</dbReference>
<feature type="transmembrane region" description="Helical" evidence="12">
    <location>
        <begin position="1717"/>
        <end position="1734"/>
    </location>
</feature>
<dbReference type="Pfam" id="PF00296">
    <property type="entry name" value="Bac_luciferase"/>
    <property type="match status" value="1"/>
</dbReference>
<dbReference type="PROSITE" id="PS51471">
    <property type="entry name" value="FE2OG_OXY"/>
    <property type="match status" value="1"/>
</dbReference>
<dbReference type="EC" id="1.14.14.5" evidence="3"/>
<dbReference type="InterPro" id="IPR010068">
    <property type="entry name" value="Peri-bd_TauA"/>
</dbReference>
<evidence type="ECO:0000256" key="9">
    <source>
        <dbReference type="ARBA" id="ARBA00022840"/>
    </source>
</evidence>
<dbReference type="InterPro" id="IPR027417">
    <property type="entry name" value="P-loop_NTPase"/>
</dbReference>
<keyword evidence="6 12" id="KW-0812">Transmembrane</keyword>
<dbReference type="GO" id="GO:0005524">
    <property type="term" value="F:ATP binding"/>
    <property type="evidence" value="ECO:0007669"/>
    <property type="project" value="UniProtKB-KW"/>
</dbReference>
<feature type="transmembrane region" description="Helical" evidence="12">
    <location>
        <begin position="1653"/>
        <end position="1671"/>
    </location>
</feature>
<dbReference type="SMART" id="SM00062">
    <property type="entry name" value="PBPb"/>
    <property type="match status" value="2"/>
</dbReference>
<evidence type="ECO:0000256" key="2">
    <source>
        <dbReference type="ARBA" id="ARBA00007044"/>
    </source>
</evidence>
<dbReference type="Pfam" id="PF03171">
    <property type="entry name" value="2OG-FeII_Oxy"/>
    <property type="match status" value="1"/>
</dbReference>
<dbReference type="SUPFAM" id="SSF53850">
    <property type="entry name" value="Periplasmic binding protein-like II"/>
    <property type="match status" value="2"/>
</dbReference>
<dbReference type="NCBIfam" id="TIGR01729">
    <property type="entry name" value="taurine_ABC_bnd"/>
    <property type="match status" value="1"/>
</dbReference>
<dbReference type="STRING" id="1147741.A0A0R3RWF7"/>
<keyword evidence="5" id="KW-1003">Cell membrane</keyword>
<evidence type="ECO:0000256" key="1">
    <source>
        <dbReference type="ARBA" id="ARBA00004651"/>
    </source>
</evidence>
<evidence type="ECO:0000256" key="8">
    <source>
        <dbReference type="ARBA" id="ARBA00022741"/>
    </source>
</evidence>
<feature type="transmembrane region" description="Helical" evidence="12">
    <location>
        <begin position="608"/>
        <end position="629"/>
    </location>
</feature>
<dbReference type="PROSITE" id="PS51318">
    <property type="entry name" value="TAT"/>
    <property type="match status" value="1"/>
</dbReference>
<dbReference type="Pfam" id="PF14226">
    <property type="entry name" value="DIOX_N"/>
    <property type="match status" value="1"/>
</dbReference>
<keyword evidence="7 13" id="KW-0732">Signal</keyword>
<sequence length="2364" mass="254494">MFTRRHFLAATTVLFSLGAVASAQAEDLKITIGYQTVVEPSKVPQADGAYEKAASAKIDWRKFDSGADVIAAVASGSVDIGYVGSSPLAAAASRELPIQTILVVGLIGESEALVARNGSNVSKIADLAGKKVAVPFVSTTHYSLLAALKHEGVDSKSVNVLNLRPPEIAAAWERGDIDAAYVWDPALGQIRTSGKIIVDSSKVAEWGAPTFDAWIVRTEFAEKHPDAVRDFVKVTGAAYADYLAKPEAWSVTSPQAEKISRLTGAKADDVPLLLKGYVFPTLTEQASSRFLGGDTVKAIAATSQFLKEQGKIDAVLPDYSKYATAKFTGKAVNAAVQSVDPMAHLFLDHVSVHYDGQAQPAVTQASISVQSGDFVVLVGRSGCGKTTLLNVAAGLTITAPGADRAVVFQNDALFPWLNVRDNVSFALKLRGLPQQERDAAATRLLERVKLDGIGGKAIWELSGGMRQRVGLARALAAEPDFLLMDEPLGALDALTRERMQTLLLDIWAANTVGVLMVTHGIDEALLLATRIVVLAPGPGRVVREIEAGFGRRYVGGEPVRSIKADPAFNQARGMTLSVEIGRDVAVESATERPDGKRAKPSAKRTARIASAATIAGLVLVWIVAAHFKLVSPVFLPAPSAVLWKFYSVATNGFVDATLWQHLLASLLRVFAALLLALIVAVPAGIAIGVSAIGRGIFDPIIEFIRPIPPLAYLPLVIIWFGIGEPSKILVIAIAMLAPIAISTAAGVKGASLDRGNAARALGATRSQVVRHVILPSALPSILTGLRIALGAGWSTLVAAELVAATRGLGFMIQSAAQFLVTDVVIMGIFVIAIVAFILEIGIRRLERLVVPWAEPMPNLTRRLFGALVLAATAIAATASHAAEPLQEYKIGFQKTSLPVIAQQQKVIEKVLEPKGIKVKWVEFTAGPPLVEALNVGSINVGWVGDAPPIFGQSAGSAIVYVAALPSNGKGEAIFVKPASPIQSLADLKGKKVGVGKGTSAHNLLVAALEKAHVSYDEITPVYLSPADAAAAFASDKIDAWAVWDPFFAIAETRYQPRILARSSDVLDVNTYFLANRDFAAAHPDVVTTTVAALKEAATWAEANKDKVAAALHEVTGVPLEAQTIAANRSVFGIFPITPEIIAHQQETADRFFKLKLIPKAIKISDANWNHAMTQPANTTPAPLDFFWFIPTHGDGTYLGSETQQRPPEFAYFKEIAQAVDRLGFPGVLLPTGQSCEDSWITATGLAAHTERLKFLVALRPGIVSPVFAARQTAALDRLSNGRLLLNVVVGGNPTELAGDGVFLPHDQRYEQAAEFLKIWQGLVTGETVDFEGRHYRVQGGRLDLLPVQTPPPLYFGGSSDAGQDLAAEQVDMYLTWGEPVAQVAEKIERARRKASLKGRKLRFGIRLHFIVRETEDEAWAAADRLISRVTDAQIEIAQQRFLKEMDSVGQRRMAELHGGRRDRLLVGPNLWAGVGLVRGGAGTALVGSPESIAARIREYQDVGIDTVIGSGYPHLEEAYRVAELLFPQLGLGGRKNTLRQEIANEFAVGFHGAKRLQASSAVGWLLPALLLVGWEIASRAGVISANVLPAPSAVGAAFWKLLLSGELLENIRISTLRALSGFVVGGAIGFGLGLANGLSALSRGLTDTTIQMIRNIPHLALIPLVILWFGIDEEAKLFLVALGVFFPIYINTLLGIQGVDPQLVEMGRIYGMSRSQLFMRVILPGALPSIFVGLRYALGIMWLTLIVAETISASSGLGYMAMQAREFLLIDVVVLSILIYALLGKLADALAPTITARQSFVETTARATVTARKIAFSFRNVTKRFGDKTVLQGIDLDVHDGQFVAVIGKSGCGKSTLLRLLAGLDKPTSGALVHADETKDQKRTRIMFQEPRLLPWARVGANVDVGLTGIARGSEVRQKSLDILAEVGLADRSEEWPSVLSGGQRQRVALARALVGHPRILALDEPLGALDALTRIEMQQLLERIWLSKKFTAVLVTHDVAEAVALADRVVVIDSGRIALDLAIPTGTMSALPKTDTLPTLDFGRYRDPEEREAFFEDLRHAARTYGFFYLSGHGVAEQLQRDIVAVSKRFFALPEEDKIAVEMVNSPHFRGYTRAGWERTKGQADWREQFDVGAERAVIRQDPTTPSWSRLQGPNQWPDSLPDLKSIVLEWQSELTRVAIDLLQAFATALGQEKDVFGPIYEKAPNQHLKIIRYPGRDATGSDQGVGAHKDSGFLTLLLQDVQGGLQVEKDGGWIDATPVPGTFVINIGEILELASNGYLKATVHRVVSPPSGKDRLSVAFFFGADLNANVPLLTLPDDLAREAGGADTDPDNPLFREVGRNYLKGRLRSHPDVAQRHHADLL</sequence>
<dbReference type="InterPro" id="IPR035906">
    <property type="entry name" value="MetI-like_sf"/>
</dbReference>
<dbReference type="InterPro" id="IPR015168">
    <property type="entry name" value="SsuA/THI5"/>
</dbReference>